<gene>
    <name evidence="6" type="ORF">PZE19_23715</name>
</gene>
<feature type="compositionally biased region" description="Polar residues" evidence="4">
    <location>
        <begin position="1162"/>
        <end position="1174"/>
    </location>
</feature>
<evidence type="ECO:0000313" key="7">
    <source>
        <dbReference type="Proteomes" id="UP001216907"/>
    </source>
</evidence>
<evidence type="ECO:0000313" key="6">
    <source>
        <dbReference type="EMBL" id="MDG3006789.1"/>
    </source>
</evidence>
<comment type="caution">
    <text evidence="6">The sequence shown here is derived from an EMBL/GenBank/DDBJ whole genome shotgun (WGS) entry which is preliminary data.</text>
</comment>
<dbReference type="InterPro" id="IPR032109">
    <property type="entry name" value="Big_3_5"/>
</dbReference>
<organism evidence="6 7">
    <name type="scientific">Paludisphaera mucosa</name>
    <dbReference type="NCBI Taxonomy" id="3030827"/>
    <lineage>
        <taxon>Bacteria</taxon>
        <taxon>Pseudomonadati</taxon>
        <taxon>Planctomycetota</taxon>
        <taxon>Planctomycetia</taxon>
        <taxon>Isosphaerales</taxon>
        <taxon>Isosphaeraceae</taxon>
        <taxon>Paludisphaera</taxon>
    </lineage>
</organism>
<evidence type="ECO:0000256" key="3">
    <source>
        <dbReference type="ARBA" id="ARBA00023180"/>
    </source>
</evidence>
<dbReference type="Pfam" id="PF16640">
    <property type="entry name" value="Big_3_5"/>
    <property type="match status" value="1"/>
</dbReference>
<proteinExistence type="predicted"/>
<dbReference type="Proteomes" id="UP001216907">
    <property type="component" value="Unassembled WGS sequence"/>
</dbReference>
<dbReference type="PANTHER" id="PTHR36220:SF1">
    <property type="entry name" value="GAMMA TUBULIN COMPLEX COMPONENT C-TERMINAL DOMAIN-CONTAINING PROTEIN"/>
    <property type="match status" value="1"/>
</dbReference>
<feature type="domain" description="Bacterial Ig-like" evidence="5">
    <location>
        <begin position="1170"/>
        <end position="1255"/>
    </location>
</feature>
<keyword evidence="2" id="KW-0677">Repeat</keyword>
<feature type="region of interest" description="Disordered" evidence="4">
    <location>
        <begin position="1156"/>
        <end position="1175"/>
    </location>
</feature>
<dbReference type="Gene3D" id="2.130.10.130">
    <property type="entry name" value="Integrin alpha, N-terminal"/>
    <property type="match status" value="2"/>
</dbReference>
<dbReference type="InterPro" id="IPR036278">
    <property type="entry name" value="Sialidase_sf"/>
</dbReference>
<keyword evidence="1" id="KW-0732">Signal</keyword>
<keyword evidence="3" id="KW-0325">Glycoprotein</keyword>
<dbReference type="InterPro" id="IPR028994">
    <property type="entry name" value="Integrin_alpha_N"/>
</dbReference>
<dbReference type="InterPro" id="IPR013517">
    <property type="entry name" value="FG-GAP"/>
</dbReference>
<dbReference type="RefSeq" id="WP_277863080.1">
    <property type="nucleotide sequence ID" value="NZ_JARRAG010000002.1"/>
</dbReference>
<accession>A0ABT6FGU0</accession>
<evidence type="ECO:0000256" key="4">
    <source>
        <dbReference type="SAM" id="MobiDB-lite"/>
    </source>
</evidence>
<dbReference type="Pfam" id="PF14312">
    <property type="entry name" value="FG-GAP_2"/>
    <property type="match status" value="3"/>
</dbReference>
<evidence type="ECO:0000256" key="1">
    <source>
        <dbReference type="ARBA" id="ARBA00022729"/>
    </source>
</evidence>
<sequence length="1405" mass="144145">MFHFGAVRGDASAVASVLDDVRAGKRPARRRRAIRPRPELLEGRLAPASGVGASALAPALVSNASRISATLPIEAQYAASEAMGREDSSYATTAVASGFVANNATNGYTATLDASGLYLAAGADAWSLAVQGIGYGGTLHPLGAAATTATANRVEYDYGDVSQWFVNGPLGLQQGFTLDHRPSGGDGLLTVGLALGGDLTATADAGGTSVTLARPGGGASLSYGGLIAYDATGRAMPAFMSVANTAEGQSLSIRVDDAGAQYPLTIDPYIQQAKLSSPIAGDDIAYGWGTSLTSDGETLAVGAPGGGPDAVPGMVYLYTRTERIWNEVGRFASPAGIATDRFGVGVALSGDGSTLAVTAKPGEWQHGPVSLYVYARSGSEWNLTQTVTIEDSNGFGGWLSISDDGGVIAGGAAYADSATGAAYVFTRANGVYTQEPPIVAPDGAPGAWFGEPAALSGDGLTLVVGSGRASTLEVGSGAIYVYQKSDAGWTLAATLGARLGTMIGTKVAVNGDGTVLLAQGLESEEDAGVYRAGFIYTKSGSTWTRTAELVDPDPFSSGNFGDWVALSPDGATAVVSATTRVVDGVTVAGAAYVFTKSGSTWALTQTLTDPDGERYDTFGLGVAIRGRTIAVPSPRAAVGAHEGQGVVFLYDDPQGLAVTLDPVDQTGHPRTNVTFTAAATGAPDYATQWQVSTDGGATWADVPQATSPAFSFVPTLADSGKQFRAVFTLDGATVVTHAATLTVIKATPVVVIEPVQTPAPFYEDLTFIVRVVSDGATDVPANGGVVEFSMGLFRFTATVRDGVATFVVPAGSRPGIYYPQATYDGTADPVFGSAYGWTTQVVHKAYVTVEPAVSDDRPAIGDPVTISAVIAQIHPGLDGLTGPNGIALFFGLDDVIGAARAVRPDSPPALPSTVTYTTRFTSGGGHSVVVHYLGDDWNEAADSNPISIVVDPAPTNLSVTLDPYPIVYYGQPIFFTVVATSPTGGIPQGVLDMTLRGDDGSTYFYEFAIDAAGRSEGYFQNYFTPGGYTATFVYSDPRFERFESATAAVGFGIWKGPTTLELRSSRPVSSAGDEVEFIATVRNTNYPYPVDDGLVDFYIGGVLVATVPVEPDGFSQARLATTALVPGVYDVAAVYRESTGLQGSVSEHVVQVVQPGSVPPHASTSTTLISSPGPSTAGEPVSFVAIVWSGFSIPTSGVVAFSIGGVVVAYEPVGGDGRATLTTTDLVPGVYTVTAAFLETYSHLGSESSPLVQVVEPAVPVASATTTSLATSLNPRSTALPLAWTVTVAGVGGAAGPTSGFVRFYVGLQAVAEAPIDAAGRVVVDASTLVAGDYLITAVYLGSDGFQTSQSDHLGQVVVAASPSAAAARTATASASRAVSAVEPGRPRRAVRFAQRRPPAMRGGR</sequence>
<dbReference type="EMBL" id="JARRAG010000002">
    <property type="protein sequence ID" value="MDG3006789.1"/>
    <property type="molecule type" value="Genomic_DNA"/>
</dbReference>
<dbReference type="InterPro" id="IPR013519">
    <property type="entry name" value="Int_alpha_beta-p"/>
</dbReference>
<dbReference type="InterPro" id="IPR013783">
    <property type="entry name" value="Ig-like_fold"/>
</dbReference>
<dbReference type="Gene3D" id="2.60.40.2700">
    <property type="match status" value="1"/>
</dbReference>
<reference evidence="6 7" key="1">
    <citation type="submission" date="2023-03" db="EMBL/GenBank/DDBJ databases">
        <title>Paludisphaera mucosa sp. nov. a novel planctomycete from northern fen.</title>
        <authorList>
            <person name="Ivanova A."/>
        </authorList>
    </citation>
    <scope>NUCLEOTIDE SEQUENCE [LARGE SCALE GENOMIC DNA]</scope>
    <source>
        <strain evidence="6 7">Pla2</strain>
    </source>
</reference>
<dbReference type="Gene3D" id="2.60.40.10">
    <property type="entry name" value="Immunoglobulins"/>
    <property type="match status" value="3"/>
</dbReference>
<evidence type="ECO:0000259" key="5">
    <source>
        <dbReference type="Pfam" id="PF16640"/>
    </source>
</evidence>
<dbReference type="PROSITE" id="PS51470">
    <property type="entry name" value="FG_GAP"/>
    <property type="match status" value="1"/>
</dbReference>
<protein>
    <submittedName>
        <fullName evidence="6">Ig-like domain repeat protein</fullName>
    </submittedName>
</protein>
<dbReference type="SUPFAM" id="SSF50939">
    <property type="entry name" value="Sialidases"/>
    <property type="match status" value="1"/>
</dbReference>
<dbReference type="PANTHER" id="PTHR36220">
    <property type="entry name" value="UNNAMED PRODUCT"/>
    <property type="match status" value="1"/>
</dbReference>
<name>A0ABT6FGU0_9BACT</name>
<keyword evidence="7" id="KW-1185">Reference proteome</keyword>
<evidence type="ECO:0000256" key="2">
    <source>
        <dbReference type="ARBA" id="ARBA00022737"/>
    </source>
</evidence>